<dbReference type="PROSITE" id="PS51753">
    <property type="entry name" value="HBM"/>
    <property type="match status" value="1"/>
</dbReference>
<dbReference type="PANTHER" id="PTHR32089:SF112">
    <property type="entry name" value="LYSOZYME-LIKE PROTEIN-RELATED"/>
    <property type="match status" value="1"/>
</dbReference>
<dbReference type="Pfam" id="PF00672">
    <property type="entry name" value="HAMP"/>
    <property type="match status" value="1"/>
</dbReference>
<evidence type="ECO:0000256" key="3">
    <source>
        <dbReference type="PROSITE-ProRule" id="PRU00284"/>
    </source>
</evidence>
<feature type="domain" description="HBM" evidence="7">
    <location>
        <begin position="48"/>
        <end position="288"/>
    </location>
</feature>
<evidence type="ECO:0000259" key="6">
    <source>
        <dbReference type="PROSITE" id="PS50885"/>
    </source>
</evidence>
<feature type="transmembrane region" description="Helical" evidence="4">
    <location>
        <begin position="302"/>
        <end position="325"/>
    </location>
</feature>
<comment type="caution">
    <text evidence="8">The sequence shown here is derived from an EMBL/GenBank/DDBJ whole genome shotgun (WGS) entry which is preliminary data.</text>
</comment>
<dbReference type="SUPFAM" id="SSF58104">
    <property type="entry name" value="Methyl-accepting chemotaxis protein (MCP) signaling domain"/>
    <property type="match status" value="1"/>
</dbReference>
<evidence type="ECO:0000259" key="7">
    <source>
        <dbReference type="PROSITE" id="PS51753"/>
    </source>
</evidence>
<evidence type="ECO:0000256" key="1">
    <source>
        <dbReference type="ARBA" id="ARBA00023224"/>
    </source>
</evidence>
<dbReference type="SMART" id="SM00304">
    <property type="entry name" value="HAMP"/>
    <property type="match status" value="1"/>
</dbReference>
<proteinExistence type="inferred from homology"/>
<accession>A0A7X0DPS0</accession>
<evidence type="ECO:0000259" key="5">
    <source>
        <dbReference type="PROSITE" id="PS50111"/>
    </source>
</evidence>
<dbReference type="AlphaFoldDB" id="A0A7X0DPS0"/>
<keyword evidence="4" id="KW-1133">Transmembrane helix</keyword>
<dbReference type="PANTHER" id="PTHR32089">
    <property type="entry name" value="METHYL-ACCEPTING CHEMOTAXIS PROTEIN MCPB"/>
    <property type="match status" value="1"/>
</dbReference>
<keyword evidence="1 3" id="KW-0807">Transducer</keyword>
<dbReference type="CDD" id="cd06225">
    <property type="entry name" value="HAMP"/>
    <property type="match status" value="1"/>
</dbReference>
<sequence length="671" mass="71775">MLHWMSRFRVTTRVITAFASLLIFIALLTGLFSWTGREMRFQVSEYQRVAHNTLTVTRTVSDTGLIRRNVLSYLYSGNEADAKAVDDLRRKVDETLTELISTTRSETRKDRYRRMQADMAAYTAAFSQVRSLKQKRTALYTDSLRPMLAQGNDLLVRLAGSALTSGDAGAALAALTLREHFEHARVATLEFWAGPTAALNTTATEEIAGFREEVSKAMEQISDPQLKDTASALLALTRRYQGAFSEFAGIALREQVLATGTMVEIATEFYAIGEEALADGISRMSEVEQQTTDMLGKAAAQVLVLAAVSLILGTVFATTMAIGITRPLRAMTAAMQRLAAHDLSTPIPATDYRDEIGDMAAAMAVFRDRMIDADRLQAEQQAEHEKRLSRAAHLSDLAHTFDTSVGDLLNTIAAAAGTLDVTAQGMSSIAEETSSQAHAVSDSAGEVSENVQTVASAAEELGASIREISRQVQESSNRSADASARAAEANTVIQGLESAAKEIGQVVDLITAIADQTNLLALNATIEAARAGDAGKGFAVVANEVKSLATQTGRATDQIRGQIGRIQEEVTRAAHAIDDIVDAARDASTIASAIASAVEEQSAATQEISLNVQRAANSTGTVSETIRSVSQAAQETGKASSDVLGASRNLHAEAEALQKLVMQFLQDVRAA</sequence>
<keyword evidence="9" id="KW-1185">Reference proteome</keyword>
<keyword evidence="4" id="KW-0472">Membrane</keyword>
<feature type="domain" description="HAMP" evidence="6">
    <location>
        <begin position="322"/>
        <end position="375"/>
    </location>
</feature>
<dbReference type="Pfam" id="PF00015">
    <property type="entry name" value="MCPsignal"/>
    <property type="match status" value="1"/>
</dbReference>
<protein>
    <submittedName>
        <fullName evidence="8">Methyl-accepting chemotaxis protein</fullName>
    </submittedName>
</protein>
<dbReference type="GO" id="GO:0007165">
    <property type="term" value="P:signal transduction"/>
    <property type="evidence" value="ECO:0007669"/>
    <property type="project" value="UniProtKB-KW"/>
</dbReference>
<dbReference type="Gene3D" id="1.10.287.950">
    <property type="entry name" value="Methyl-accepting chemotaxis protein"/>
    <property type="match status" value="1"/>
</dbReference>
<keyword evidence="4" id="KW-0812">Transmembrane</keyword>
<evidence type="ECO:0000256" key="2">
    <source>
        <dbReference type="ARBA" id="ARBA00029447"/>
    </source>
</evidence>
<dbReference type="SMART" id="SM01358">
    <property type="entry name" value="HBM"/>
    <property type="match status" value="1"/>
</dbReference>
<dbReference type="GO" id="GO:0016020">
    <property type="term" value="C:membrane"/>
    <property type="evidence" value="ECO:0007669"/>
    <property type="project" value="InterPro"/>
</dbReference>
<name>A0A7X0DPS0_NOVIT</name>
<evidence type="ECO:0000313" key="8">
    <source>
        <dbReference type="EMBL" id="MBB6211547.1"/>
    </source>
</evidence>
<feature type="domain" description="Methyl-accepting transducer" evidence="5">
    <location>
        <begin position="422"/>
        <end position="651"/>
    </location>
</feature>
<dbReference type="SMART" id="SM00283">
    <property type="entry name" value="MA"/>
    <property type="match status" value="1"/>
</dbReference>
<comment type="similarity">
    <text evidence="2">Belongs to the methyl-accepting chemotaxis (MCP) protein family.</text>
</comment>
<dbReference type="EMBL" id="JACIIX010000012">
    <property type="protein sequence ID" value="MBB6211547.1"/>
    <property type="molecule type" value="Genomic_DNA"/>
</dbReference>
<dbReference type="InterPro" id="IPR003660">
    <property type="entry name" value="HAMP_dom"/>
</dbReference>
<dbReference type="RefSeq" id="WP_184264424.1">
    <property type="nucleotide sequence ID" value="NZ_JACIIX010000012.1"/>
</dbReference>
<organism evidence="8 9">
    <name type="scientific">Novispirillum itersonii</name>
    <name type="common">Aquaspirillum itersonii</name>
    <dbReference type="NCBI Taxonomy" id="189"/>
    <lineage>
        <taxon>Bacteria</taxon>
        <taxon>Pseudomonadati</taxon>
        <taxon>Pseudomonadota</taxon>
        <taxon>Alphaproteobacteria</taxon>
        <taxon>Rhodospirillales</taxon>
        <taxon>Novispirillaceae</taxon>
        <taxon>Novispirillum</taxon>
    </lineage>
</organism>
<dbReference type="PROSITE" id="PS50111">
    <property type="entry name" value="CHEMOTAXIS_TRANSDUC_2"/>
    <property type="match status" value="1"/>
</dbReference>
<dbReference type="Proteomes" id="UP000544872">
    <property type="component" value="Unassembled WGS sequence"/>
</dbReference>
<dbReference type="Gene3D" id="6.10.340.10">
    <property type="match status" value="1"/>
</dbReference>
<evidence type="ECO:0000313" key="9">
    <source>
        <dbReference type="Proteomes" id="UP000544872"/>
    </source>
</evidence>
<reference evidence="8 9" key="1">
    <citation type="submission" date="2020-08" db="EMBL/GenBank/DDBJ databases">
        <title>Genomic Encyclopedia of Type Strains, Phase IV (KMG-IV): sequencing the most valuable type-strain genomes for metagenomic binning, comparative biology and taxonomic classification.</title>
        <authorList>
            <person name="Goeker M."/>
        </authorList>
    </citation>
    <scope>NUCLEOTIDE SEQUENCE [LARGE SCALE GENOMIC DNA]</scope>
    <source>
        <strain evidence="8 9">DSM 11590</strain>
    </source>
</reference>
<dbReference type="PROSITE" id="PS50885">
    <property type="entry name" value="HAMP"/>
    <property type="match status" value="1"/>
</dbReference>
<evidence type="ECO:0000256" key="4">
    <source>
        <dbReference type="SAM" id="Phobius"/>
    </source>
</evidence>
<dbReference type="InterPro" id="IPR032255">
    <property type="entry name" value="HBM"/>
</dbReference>
<gene>
    <name evidence="8" type="ORF">FHS48_002988</name>
</gene>
<dbReference type="InterPro" id="IPR004089">
    <property type="entry name" value="MCPsignal_dom"/>
</dbReference>